<dbReference type="EMBL" id="LAZR01021989">
    <property type="protein sequence ID" value="KKL83388.1"/>
    <property type="molecule type" value="Genomic_DNA"/>
</dbReference>
<keyword evidence="1" id="KW-0472">Membrane</keyword>
<gene>
    <name evidence="2" type="ORF">LCGC14_1975220</name>
</gene>
<evidence type="ECO:0000313" key="2">
    <source>
        <dbReference type="EMBL" id="KKL83388.1"/>
    </source>
</evidence>
<comment type="caution">
    <text evidence="2">The sequence shown here is derived from an EMBL/GenBank/DDBJ whole genome shotgun (WGS) entry which is preliminary data.</text>
</comment>
<reference evidence="2" key="1">
    <citation type="journal article" date="2015" name="Nature">
        <title>Complex archaea that bridge the gap between prokaryotes and eukaryotes.</title>
        <authorList>
            <person name="Spang A."/>
            <person name="Saw J.H."/>
            <person name="Jorgensen S.L."/>
            <person name="Zaremba-Niedzwiedzka K."/>
            <person name="Martijn J."/>
            <person name="Lind A.E."/>
            <person name="van Eijk R."/>
            <person name="Schleper C."/>
            <person name="Guy L."/>
            <person name="Ettema T.J."/>
        </authorList>
    </citation>
    <scope>NUCLEOTIDE SEQUENCE</scope>
</reference>
<keyword evidence="1" id="KW-0812">Transmembrane</keyword>
<feature type="transmembrane region" description="Helical" evidence="1">
    <location>
        <begin position="63"/>
        <end position="84"/>
    </location>
</feature>
<sequence>MAATRDIVASYRNPAAVVRRLLAQGTREDRNLIYLMVACLIFFVAQTPRLAREAHVKGTDLDMLLGATLLAWLFIAPLIFYMLAAGTQIVLKVLHGKPSGFSTRLALFWALLASSPLVLLHGLTAGFVGTGIELQIVGLIWLLVFLWFWISGLAVAYRSRP</sequence>
<feature type="transmembrane region" description="Helical" evidence="1">
    <location>
        <begin position="32"/>
        <end position="51"/>
    </location>
</feature>
<dbReference type="AlphaFoldDB" id="A0A0F9FAZ6"/>
<protein>
    <recommendedName>
        <fullName evidence="3">Yip1 domain-containing protein</fullName>
    </recommendedName>
</protein>
<feature type="transmembrane region" description="Helical" evidence="1">
    <location>
        <begin position="134"/>
        <end position="157"/>
    </location>
</feature>
<keyword evidence="1" id="KW-1133">Transmembrane helix</keyword>
<accession>A0A0F9FAZ6</accession>
<proteinExistence type="predicted"/>
<feature type="transmembrane region" description="Helical" evidence="1">
    <location>
        <begin position="105"/>
        <end position="128"/>
    </location>
</feature>
<evidence type="ECO:0000256" key="1">
    <source>
        <dbReference type="SAM" id="Phobius"/>
    </source>
</evidence>
<organism evidence="2">
    <name type="scientific">marine sediment metagenome</name>
    <dbReference type="NCBI Taxonomy" id="412755"/>
    <lineage>
        <taxon>unclassified sequences</taxon>
        <taxon>metagenomes</taxon>
        <taxon>ecological metagenomes</taxon>
    </lineage>
</organism>
<name>A0A0F9FAZ6_9ZZZZ</name>
<evidence type="ECO:0008006" key="3">
    <source>
        <dbReference type="Google" id="ProtNLM"/>
    </source>
</evidence>